<feature type="region of interest" description="Disordered" evidence="1">
    <location>
        <begin position="1228"/>
        <end position="1252"/>
    </location>
</feature>
<accession>A0AAW1YPR1</accession>
<dbReference type="InterPro" id="IPR056924">
    <property type="entry name" value="SH3_Tf2-1"/>
</dbReference>
<dbReference type="Pfam" id="PF24626">
    <property type="entry name" value="SH3_Tf2-1"/>
    <property type="match status" value="1"/>
</dbReference>
<feature type="compositionally biased region" description="Basic residues" evidence="1">
    <location>
        <begin position="1239"/>
        <end position="1252"/>
    </location>
</feature>
<evidence type="ECO:0000259" key="2">
    <source>
        <dbReference type="Pfam" id="PF13086"/>
    </source>
</evidence>
<dbReference type="Gene3D" id="3.40.50.300">
    <property type="entry name" value="P-loop containing nucleotide triphosphate hydrolases"/>
    <property type="match status" value="3"/>
</dbReference>
<feature type="domain" description="DUF6469" evidence="4">
    <location>
        <begin position="77"/>
        <end position="208"/>
    </location>
</feature>
<dbReference type="GO" id="GO:0004386">
    <property type="term" value="F:helicase activity"/>
    <property type="evidence" value="ECO:0007669"/>
    <property type="project" value="InterPro"/>
</dbReference>
<dbReference type="InterPro" id="IPR041679">
    <property type="entry name" value="DNA2/NAM7-like_C"/>
</dbReference>
<evidence type="ECO:0000313" key="7">
    <source>
        <dbReference type="Proteomes" id="UP001457282"/>
    </source>
</evidence>
<dbReference type="InterPro" id="IPR041677">
    <property type="entry name" value="DNA2/NAM7_AAA_11"/>
</dbReference>
<reference evidence="6 7" key="1">
    <citation type="journal article" date="2023" name="G3 (Bethesda)">
        <title>A chromosome-length genome assembly and annotation of blackberry (Rubus argutus, cv. 'Hillquist').</title>
        <authorList>
            <person name="Bruna T."/>
            <person name="Aryal R."/>
            <person name="Dudchenko O."/>
            <person name="Sargent D.J."/>
            <person name="Mead D."/>
            <person name="Buti M."/>
            <person name="Cavallini A."/>
            <person name="Hytonen T."/>
            <person name="Andres J."/>
            <person name="Pham M."/>
            <person name="Weisz D."/>
            <person name="Mascagni F."/>
            <person name="Usai G."/>
            <person name="Natali L."/>
            <person name="Bassil N."/>
            <person name="Fernandez G.E."/>
            <person name="Lomsadze A."/>
            <person name="Armour M."/>
            <person name="Olukolu B."/>
            <person name="Poorten T."/>
            <person name="Britton C."/>
            <person name="Davik J."/>
            <person name="Ashrafi H."/>
            <person name="Aiden E.L."/>
            <person name="Borodovsky M."/>
            <person name="Worthington M."/>
        </authorList>
    </citation>
    <scope>NUCLEOTIDE SEQUENCE [LARGE SCALE GENOMIC DNA]</scope>
    <source>
        <strain evidence="6">PI 553951</strain>
    </source>
</reference>
<dbReference type="EMBL" id="JBEDUW010000001">
    <property type="protein sequence ID" value="KAK9950675.1"/>
    <property type="molecule type" value="Genomic_DNA"/>
</dbReference>
<evidence type="ECO:0000313" key="6">
    <source>
        <dbReference type="EMBL" id="KAK9950675.1"/>
    </source>
</evidence>
<feature type="domain" description="DNA2/NAM7 helicase helicase" evidence="2">
    <location>
        <begin position="253"/>
        <end position="596"/>
    </location>
</feature>
<dbReference type="Proteomes" id="UP001457282">
    <property type="component" value="Unassembled WGS sequence"/>
</dbReference>
<gene>
    <name evidence="6" type="ORF">M0R45_006152</name>
</gene>
<dbReference type="InterPro" id="IPR045055">
    <property type="entry name" value="DNA2/NAM7-like"/>
</dbReference>
<name>A0AAW1YPR1_RUBAR</name>
<evidence type="ECO:0000259" key="4">
    <source>
        <dbReference type="Pfam" id="PF20073"/>
    </source>
</evidence>
<dbReference type="InterPro" id="IPR045529">
    <property type="entry name" value="DUF6469"/>
</dbReference>
<evidence type="ECO:0000259" key="3">
    <source>
        <dbReference type="Pfam" id="PF13087"/>
    </source>
</evidence>
<comment type="caution">
    <text evidence="6">The sequence shown here is derived from an EMBL/GenBank/DDBJ whole genome shotgun (WGS) entry which is preliminary data.</text>
</comment>
<feature type="domain" description="DNA2/NAM7 helicase-like C-terminal" evidence="3">
    <location>
        <begin position="604"/>
        <end position="734"/>
    </location>
</feature>
<dbReference type="InterPro" id="IPR027417">
    <property type="entry name" value="P-loop_NTPase"/>
</dbReference>
<feature type="domain" description="Tf2-1-like SH3-like" evidence="5">
    <location>
        <begin position="1257"/>
        <end position="1321"/>
    </location>
</feature>
<dbReference type="PANTHER" id="PTHR10887">
    <property type="entry name" value="DNA2/NAM7 HELICASE FAMILY"/>
    <property type="match status" value="1"/>
</dbReference>
<evidence type="ECO:0000259" key="5">
    <source>
        <dbReference type="Pfam" id="PF24626"/>
    </source>
</evidence>
<evidence type="ECO:0000256" key="1">
    <source>
        <dbReference type="SAM" id="MobiDB-lite"/>
    </source>
</evidence>
<feature type="region of interest" description="Disordered" evidence="1">
    <location>
        <begin position="1201"/>
        <end position="1220"/>
    </location>
</feature>
<proteinExistence type="predicted"/>
<dbReference type="SUPFAM" id="SSF52540">
    <property type="entry name" value="P-loop containing nucleoside triphosphate hydrolases"/>
    <property type="match status" value="1"/>
</dbReference>
<dbReference type="PANTHER" id="PTHR10887:SF522">
    <property type="entry name" value="P-LOOP CONTAINING NUCLEOSIDE TRIPHOSPHATE HYDROLASES SUPERFAMILY PROTEIN"/>
    <property type="match status" value="1"/>
</dbReference>
<dbReference type="CDD" id="cd18808">
    <property type="entry name" value="SF1_C_Upf1"/>
    <property type="match status" value="1"/>
</dbReference>
<dbReference type="Pfam" id="PF20073">
    <property type="entry name" value="DUF6469"/>
    <property type="match status" value="1"/>
</dbReference>
<keyword evidence="7" id="KW-1185">Reference proteome</keyword>
<sequence length="1396" mass="157565">MGKLKKELDTDTRSLVGLVFSWSIRDVLDQNFYRNQVQKIPDTFMTLTSYKNSFIPSLVEETHADLRSNMLTLSHAPTCEILKIEDSDGPPNNDLCYDITYERDTETDQNHKGLIYEPQVGDIIALTNVKPKCIDDLNRPPRFYHIAYVSKANDIDEFPDDLQFKILSSKPINYGEPDTRTSKREPLFAVYLMNLTTNVRVWKALKSKEGNTNIINKVLKPKSDDGDSCSVCSLNGTCCTGVSAIWPTICSENLNESQEAAVLNCISLSQCHHQNSVKLIWGPPGTGKTKTMSLSLFALFQLKCRTLTCAPTNIAVLEVAARLRRLVNQSLEYGTYGLGDIVLFGNKKRMKIDDNKILRDIFLDYRVKTLIKCLVPLSGWKHLLESMIRLLDNPEEQYSLYLEKNSEDKDYPSTFEEFVKNQFDSICEPLKICMVGIYTHIPTSCISLKVVKDMVGALELLKSIKSSLHTIGVPNEGLKLVFKDFKVPGSTVGGLTQLRTKCANTLKSLPMEFSVPINEYALRNFCLEKACLIFCTASSSAKLHVVEATRPLELLVIDEAAQLKECESAIPIQLSGLRHAILVGDERQLPAMVKSKISEEADFGRSLFERLAKLGHKKHLLNVQYRMHPSISLFPKMEFYDNQIVDGPNVKERSYERCFLKGKMYQSYSFINVANGKDELDHRFSRKNMVEVAVVSEIVANLYKEFMGTKKNVNIGVISPYKAQVYAIQEMLKNIPKLVILASPANVALTRARYCLWILGNASTLINSDSIWKKLVLDAKKRNCFYNADEDSNLAQAIATALLELGQLHSLLNIDSVLFKNAIWKVYFTDEFLNSIAKIKDTMLLREVLVLLTKLLSGWRQHHKDKGIVVHDGTSAQLLEKHKIKGNRNLIWTVDILQENADYVQVMMFWDILPFSHIPELAKRLDFVFGNFTVDKLNRCKHKCIDRNIVVPMRWPVVFSSFPEADHTEFLSKLLFNKTANQETSTSTYGETVKAANSIRQCPLISPKLRSKRKVNKKEILLWKLTAGDAGKDSSTCVAANPAEFLSKPLSSLRLTDKPAASTSTDVEKVKVVKSIRHCPRTSLKIHSKRIVNQKRLLWKLTAEDRVKDFNTCLAADPVEFLSKPLSSLSLTDQPATSTSTEMETVKAIKSIRHCPLTSLKIGSKRNVNQKRSLRKLKAGDGVKDFSTCLAADPMELLSKPLSSPSLTDKPAASTSTNMKTVKKAAPIRSCLSTTPKGGSKRNANRRKRSSSKIKVGDHVFLRIRPCCGIKRYSKGAKLSPRFIGPFEVSEVIDKHSCRVALPPKLSGVHDVFHMSVLKKNHEDPSQVLDWEDLRIHKDLSYEEKPVRIVDKIEQILQGRIIRFVKVIWQYHGIEEATWELEDQVMAKYPDLLCVG</sequence>
<dbReference type="Pfam" id="PF13087">
    <property type="entry name" value="AAA_12"/>
    <property type="match status" value="1"/>
</dbReference>
<dbReference type="InterPro" id="IPR047187">
    <property type="entry name" value="SF1_C_Upf1"/>
</dbReference>
<evidence type="ECO:0008006" key="8">
    <source>
        <dbReference type="Google" id="ProtNLM"/>
    </source>
</evidence>
<dbReference type="Pfam" id="PF13086">
    <property type="entry name" value="AAA_11"/>
    <property type="match status" value="1"/>
</dbReference>
<organism evidence="6 7">
    <name type="scientific">Rubus argutus</name>
    <name type="common">Southern blackberry</name>
    <dbReference type="NCBI Taxonomy" id="59490"/>
    <lineage>
        <taxon>Eukaryota</taxon>
        <taxon>Viridiplantae</taxon>
        <taxon>Streptophyta</taxon>
        <taxon>Embryophyta</taxon>
        <taxon>Tracheophyta</taxon>
        <taxon>Spermatophyta</taxon>
        <taxon>Magnoliopsida</taxon>
        <taxon>eudicotyledons</taxon>
        <taxon>Gunneridae</taxon>
        <taxon>Pentapetalae</taxon>
        <taxon>rosids</taxon>
        <taxon>fabids</taxon>
        <taxon>Rosales</taxon>
        <taxon>Rosaceae</taxon>
        <taxon>Rosoideae</taxon>
        <taxon>Rosoideae incertae sedis</taxon>
        <taxon>Rubus</taxon>
    </lineage>
</organism>
<protein>
    <recommendedName>
        <fullName evidence="8">P-loop containing nucleoside triphosphate hydrolases superfamily protein</fullName>
    </recommendedName>
</protein>